<keyword evidence="3" id="KW-1185">Reference proteome</keyword>
<keyword evidence="1" id="KW-0812">Transmembrane</keyword>
<dbReference type="InterPro" id="IPR021279">
    <property type="entry name" value="DUF2721"/>
</dbReference>
<name>A0A6M8BET2_9CYAN</name>
<dbReference type="KEGG" id="theu:HPC62_07965"/>
<accession>A0A6M8BET2</accession>
<gene>
    <name evidence="2" type="ORF">HPC62_07965</name>
</gene>
<feature type="transmembrane region" description="Helical" evidence="1">
    <location>
        <begin position="67"/>
        <end position="87"/>
    </location>
</feature>
<dbReference type="EMBL" id="CP053661">
    <property type="protein sequence ID" value="QKD82141.1"/>
    <property type="molecule type" value="Genomic_DNA"/>
</dbReference>
<feature type="transmembrane region" description="Helical" evidence="1">
    <location>
        <begin position="12"/>
        <end position="33"/>
    </location>
</feature>
<keyword evidence="1" id="KW-0472">Membrane</keyword>
<evidence type="ECO:0000313" key="3">
    <source>
        <dbReference type="Proteomes" id="UP000505210"/>
    </source>
</evidence>
<dbReference type="Proteomes" id="UP000505210">
    <property type="component" value="Chromosome"/>
</dbReference>
<sequence length="140" mass="15972">MNIDITTPAILFPTISLLLLAYTNRFVALASIIRNLHASHQSKPDPMLRQEIASLRYRIKLIRNMQAWGAASLLFSVICILLLFLGFETAGRWMFAVSLVMMLISLALSLREIQLSVVALDLHLRDVEQERERGRSPDYF</sequence>
<protein>
    <submittedName>
        <fullName evidence="2">DUF2721 domain-containing protein</fullName>
    </submittedName>
</protein>
<dbReference type="Pfam" id="PF11026">
    <property type="entry name" value="DUF2721"/>
    <property type="match status" value="1"/>
</dbReference>
<reference evidence="2 3" key="1">
    <citation type="submission" date="2020-05" db="EMBL/GenBank/DDBJ databases">
        <title>Complete genome sequence of of a novel Thermoleptolyngbya strain isolated from hot springs of Ganzi, Sichuan China.</title>
        <authorList>
            <person name="Tang J."/>
            <person name="Daroch M."/>
            <person name="Li L."/>
            <person name="Waleron K."/>
            <person name="Waleron M."/>
            <person name="Waleron M."/>
        </authorList>
    </citation>
    <scope>NUCLEOTIDE SEQUENCE [LARGE SCALE GENOMIC DNA]</scope>
    <source>
        <strain evidence="2 3">PKUAC-SCTA183</strain>
    </source>
</reference>
<proteinExistence type="predicted"/>
<evidence type="ECO:0000313" key="2">
    <source>
        <dbReference type="EMBL" id="QKD82141.1"/>
    </source>
</evidence>
<dbReference type="RefSeq" id="WP_172354645.1">
    <property type="nucleotide sequence ID" value="NZ_CP053661.1"/>
</dbReference>
<dbReference type="AlphaFoldDB" id="A0A6M8BET2"/>
<organism evidence="2 3">
    <name type="scientific">Thermoleptolyngbya sichuanensis A183</name>
    <dbReference type="NCBI Taxonomy" id="2737172"/>
    <lineage>
        <taxon>Bacteria</taxon>
        <taxon>Bacillati</taxon>
        <taxon>Cyanobacteriota</taxon>
        <taxon>Cyanophyceae</taxon>
        <taxon>Oculatellales</taxon>
        <taxon>Oculatellaceae</taxon>
        <taxon>Thermoleptolyngbya</taxon>
        <taxon>Thermoleptolyngbya sichuanensis</taxon>
    </lineage>
</organism>
<keyword evidence="1" id="KW-1133">Transmembrane helix</keyword>
<feature type="transmembrane region" description="Helical" evidence="1">
    <location>
        <begin position="93"/>
        <end position="110"/>
    </location>
</feature>
<evidence type="ECO:0000256" key="1">
    <source>
        <dbReference type="SAM" id="Phobius"/>
    </source>
</evidence>